<dbReference type="InterPro" id="IPR013784">
    <property type="entry name" value="Carb-bd-like_fold"/>
</dbReference>
<reference evidence="6" key="2">
    <citation type="submission" date="2020-09" db="EMBL/GenBank/DDBJ databases">
        <authorList>
            <person name="Sun Q."/>
            <person name="Sedlacek I."/>
        </authorList>
    </citation>
    <scope>NUCLEOTIDE SEQUENCE</scope>
    <source>
        <strain evidence="6">CCM 8711</strain>
    </source>
</reference>
<dbReference type="InterPro" id="IPR041700">
    <property type="entry name" value="OMP_b-brl_3"/>
</dbReference>
<dbReference type="EMBL" id="BMDO01000001">
    <property type="protein sequence ID" value="GGI49537.1"/>
    <property type="molecule type" value="Genomic_DNA"/>
</dbReference>
<dbReference type="GO" id="GO:0030246">
    <property type="term" value="F:carbohydrate binding"/>
    <property type="evidence" value="ECO:0007669"/>
    <property type="project" value="InterPro"/>
</dbReference>
<protein>
    <submittedName>
        <fullName evidence="6">TonB-dependent receptor</fullName>
    </submittedName>
</protein>
<gene>
    <name evidence="6" type="ORF">GCM10011425_07490</name>
</gene>
<evidence type="ECO:0000313" key="6">
    <source>
        <dbReference type="EMBL" id="GGI49537.1"/>
    </source>
</evidence>
<reference evidence="6" key="1">
    <citation type="journal article" date="2014" name="Int. J. Syst. Evol. Microbiol.">
        <title>Complete genome sequence of Corynebacterium casei LMG S-19264T (=DSM 44701T), isolated from a smear-ripened cheese.</title>
        <authorList>
            <consortium name="US DOE Joint Genome Institute (JGI-PGF)"/>
            <person name="Walter F."/>
            <person name="Albersmeier A."/>
            <person name="Kalinowski J."/>
            <person name="Ruckert C."/>
        </authorList>
    </citation>
    <scope>NUCLEOTIDE SEQUENCE</scope>
    <source>
        <strain evidence="6">CCM 8711</strain>
    </source>
</reference>
<keyword evidence="6" id="KW-0675">Receptor</keyword>
<dbReference type="SUPFAM" id="SSF49452">
    <property type="entry name" value="Starch-binding domain-like"/>
    <property type="match status" value="1"/>
</dbReference>
<evidence type="ECO:0000256" key="3">
    <source>
        <dbReference type="ARBA" id="ARBA00023237"/>
    </source>
</evidence>
<keyword evidence="3" id="KW-0998">Cell outer membrane</keyword>
<dbReference type="Gene3D" id="2.40.170.20">
    <property type="entry name" value="TonB-dependent receptor, beta-barrel domain"/>
    <property type="match status" value="1"/>
</dbReference>
<dbReference type="Gene3D" id="2.60.40.1120">
    <property type="entry name" value="Carboxypeptidase-like, regulatory domain"/>
    <property type="match status" value="1"/>
</dbReference>
<dbReference type="RefSeq" id="WP_188413896.1">
    <property type="nucleotide sequence ID" value="NZ_BMDO01000001.1"/>
</dbReference>
<dbReference type="SUPFAM" id="SSF56935">
    <property type="entry name" value="Porins"/>
    <property type="match status" value="1"/>
</dbReference>
<dbReference type="AlphaFoldDB" id="A0A917N1Z2"/>
<name>A0A917N1Z2_9SPHI</name>
<dbReference type="Pfam" id="PF14905">
    <property type="entry name" value="OMP_b-brl_3"/>
    <property type="match status" value="1"/>
</dbReference>
<keyword evidence="7" id="KW-1185">Reference proteome</keyword>
<evidence type="ECO:0000259" key="5">
    <source>
        <dbReference type="Pfam" id="PF14905"/>
    </source>
</evidence>
<dbReference type="Pfam" id="PF13620">
    <property type="entry name" value="CarboxypepD_reg"/>
    <property type="match status" value="1"/>
</dbReference>
<dbReference type="GO" id="GO:0009279">
    <property type="term" value="C:cell outer membrane"/>
    <property type="evidence" value="ECO:0007669"/>
    <property type="project" value="UniProtKB-SubCell"/>
</dbReference>
<feature type="domain" description="Outer membrane protein beta-barrel" evidence="5">
    <location>
        <begin position="388"/>
        <end position="790"/>
    </location>
</feature>
<keyword evidence="4" id="KW-0732">Signal</keyword>
<feature type="chain" id="PRO_5037088421" evidence="4">
    <location>
        <begin position="24"/>
        <end position="817"/>
    </location>
</feature>
<evidence type="ECO:0000256" key="1">
    <source>
        <dbReference type="ARBA" id="ARBA00004442"/>
    </source>
</evidence>
<comment type="caution">
    <text evidence="6">The sequence shown here is derived from an EMBL/GenBank/DDBJ whole genome shotgun (WGS) entry which is preliminary data.</text>
</comment>
<keyword evidence="2" id="KW-0472">Membrane</keyword>
<accession>A0A917N1Z2</accession>
<dbReference type="Proteomes" id="UP000662074">
    <property type="component" value="Unassembled WGS sequence"/>
</dbReference>
<sequence length="817" mass="90316">MKSITYRLLLLLGLAAGSVVAQAQTTPAPAGKITGSVITEQGKPADYATVTLLRAKDSSIVKSSLTNEAGLYTIERVNNGIYIIKATIIGYNKTFSGPVTVEANTAVKVPVLQLLPATSSLKAVNITATKPLIERKIDRTVMNVENSVLAAGNSAMEILERAPGVTIDKDDNISLKGKQGVTVMLDGKLTYLSSAQLANMLRSTDGNTIQSIEIITNPSAKYDAAGNSGIINIKLKKNKSAGTNGSLAATGGYGQNHKASTSLNLNHKDGNLNVFGNYSYTNNKRPQDINLNRAVTNNGKLTYFDENTDMLGSRNSHNYKLGADYDLSKTNTLGVQVTGYNSAFDANSFNNTLISPDKINTSAVTTTNNRTIERYNNIAANINNRIVLDTAGKELSMDADYSHFYNKQSNNYANNYFYADGITLRTNSLLRNSLPSKINIGTFKADYTNPLGKTVKLEAGMKFSYVATNNDLRTDSILNNNWVTDAGRTNLYKYTENINAGYVNFSKSWKKTSLQAGLRAEQTNSKGDSRDVNNVTLINERHYLSWFPSVFVNQELSDKHSLGLNYSRRIDRPSYDDLNSFQQILNAYTYQQGNPNLKPQYTNSYELSYTYNKKYNATLGYSLTTDVMVELPEQIGVNTLITRDNLAQQTNYSLNVNAPFTIAKWWSVNNNFTAFYLGFKTNTTKLNLDNGQFAGSGNAINTFILSKTVKAEGTFNYQSPLTYGLFHIRSQYSFDAGISKSFAEKKANLKFSVSDVFNTRKQNLTVRQGNLNFDVFQKNETRVARLTFTYNFGNSKIQSRRHQSGADDEKNRVKSGN</sequence>
<evidence type="ECO:0000256" key="4">
    <source>
        <dbReference type="SAM" id="SignalP"/>
    </source>
</evidence>
<organism evidence="6 7">
    <name type="scientific">Mucilaginibacter galii</name>
    <dbReference type="NCBI Taxonomy" id="2005073"/>
    <lineage>
        <taxon>Bacteria</taxon>
        <taxon>Pseudomonadati</taxon>
        <taxon>Bacteroidota</taxon>
        <taxon>Sphingobacteriia</taxon>
        <taxon>Sphingobacteriales</taxon>
        <taxon>Sphingobacteriaceae</taxon>
        <taxon>Mucilaginibacter</taxon>
    </lineage>
</organism>
<dbReference type="PANTHER" id="PTHR40980:SF4">
    <property type="entry name" value="TONB-DEPENDENT RECEPTOR-LIKE BETA-BARREL DOMAIN-CONTAINING PROTEIN"/>
    <property type="match status" value="1"/>
</dbReference>
<dbReference type="Gene3D" id="2.170.130.10">
    <property type="entry name" value="TonB-dependent receptor, plug domain"/>
    <property type="match status" value="1"/>
</dbReference>
<evidence type="ECO:0000313" key="7">
    <source>
        <dbReference type="Proteomes" id="UP000662074"/>
    </source>
</evidence>
<comment type="subcellular location">
    <subcellularLocation>
        <location evidence="1">Cell outer membrane</location>
    </subcellularLocation>
</comment>
<proteinExistence type="predicted"/>
<evidence type="ECO:0000256" key="2">
    <source>
        <dbReference type="ARBA" id="ARBA00023136"/>
    </source>
</evidence>
<dbReference type="PANTHER" id="PTHR40980">
    <property type="entry name" value="PLUG DOMAIN-CONTAINING PROTEIN"/>
    <property type="match status" value="1"/>
</dbReference>
<feature type="signal peptide" evidence="4">
    <location>
        <begin position="1"/>
        <end position="23"/>
    </location>
</feature>
<dbReference type="InterPro" id="IPR037066">
    <property type="entry name" value="Plug_dom_sf"/>
</dbReference>
<dbReference type="InterPro" id="IPR036942">
    <property type="entry name" value="Beta-barrel_TonB_sf"/>
</dbReference>